<gene>
    <name evidence="2" type="ORF">CLUP02_02899</name>
</gene>
<dbReference type="RefSeq" id="XP_049139070.1">
    <property type="nucleotide sequence ID" value="XM_049281927.1"/>
</dbReference>
<dbReference type="EMBL" id="CP019474">
    <property type="protein sequence ID" value="UQC77431.1"/>
    <property type="molecule type" value="Genomic_DNA"/>
</dbReference>
<evidence type="ECO:0000313" key="3">
    <source>
        <dbReference type="Proteomes" id="UP000830671"/>
    </source>
</evidence>
<evidence type="ECO:0000313" key="2">
    <source>
        <dbReference type="EMBL" id="UQC77431.1"/>
    </source>
</evidence>
<sequence length="65" mass="7879">YFKKSITVVFKKLNKNNYIVLKIYKLIALFNIVSKIINIIIARRLSYLIKIYRLLLNSYISKKRR</sequence>
<dbReference type="Proteomes" id="UP000830671">
    <property type="component" value="Chromosome 2"/>
</dbReference>
<accession>A0A9Q8SHE6</accession>
<feature type="transmembrane region" description="Helical" evidence="1">
    <location>
        <begin position="23"/>
        <end position="42"/>
    </location>
</feature>
<protein>
    <submittedName>
        <fullName evidence="2">Zinc knuckle</fullName>
    </submittedName>
</protein>
<reference evidence="2" key="1">
    <citation type="journal article" date="2021" name="Mol. Plant Microbe Interact.">
        <title>Complete Genome Sequence of the Plant-Pathogenic Fungus Colletotrichum lupini.</title>
        <authorList>
            <person name="Baroncelli R."/>
            <person name="Pensec F."/>
            <person name="Da Lio D."/>
            <person name="Boufleur T."/>
            <person name="Vicente I."/>
            <person name="Sarrocco S."/>
            <person name="Picot A."/>
            <person name="Baraldi E."/>
            <person name="Sukno S."/>
            <person name="Thon M."/>
            <person name="Le Floch G."/>
        </authorList>
    </citation>
    <scope>NUCLEOTIDE SEQUENCE</scope>
    <source>
        <strain evidence="2">IMI 504893</strain>
    </source>
</reference>
<dbReference type="GeneID" id="73336937"/>
<keyword evidence="1" id="KW-1133">Transmembrane helix</keyword>
<feature type="non-terminal residue" evidence="2">
    <location>
        <position position="1"/>
    </location>
</feature>
<keyword evidence="1" id="KW-0812">Transmembrane</keyword>
<keyword evidence="3" id="KW-1185">Reference proteome</keyword>
<evidence type="ECO:0000256" key="1">
    <source>
        <dbReference type="SAM" id="Phobius"/>
    </source>
</evidence>
<proteinExistence type="predicted"/>
<dbReference type="AlphaFoldDB" id="A0A9Q8SHE6"/>
<organism evidence="2 3">
    <name type="scientific">Colletotrichum lupini</name>
    <dbReference type="NCBI Taxonomy" id="145971"/>
    <lineage>
        <taxon>Eukaryota</taxon>
        <taxon>Fungi</taxon>
        <taxon>Dikarya</taxon>
        <taxon>Ascomycota</taxon>
        <taxon>Pezizomycotina</taxon>
        <taxon>Sordariomycetes</taxon>
        <taxon>Hypocreomycetidae</taxon>
        <taxon>Glomerellales</taxon>
        <taxon>Glomerellaceae</taxon>
        <taxon>Colletotrichum</taxon>
        <taxon>Colletotrichum acutatum species complex</taxon>
    </lineage>
</organism>
<keyword evidence="1" id="KW-0472">Membrane</keyword>
<name>A0A9Q8SHE6_9PEZI</name>
<dbReference type="KEGG" id="clup:CLUP02_02899"/>